<accession>A0A842HDI4</accession>
<dbReference type="CDD" id="cd17917">
    <property type="entry name" value="DEXHc_RHA-like"/>
    <property type="match status" value="1"/>
</dbReference>
<dbReference type="FunFam" id="3.40.50.300:FF:002125">
    <property type="entry name" value="ATP-dependent helicase HrpB"/>
    <property type="match status" value="1"/>
</dbReference>
<reference evidence="7 8" key="1">
    <citation type="submission" date="2020-07" db="EMBL/GenBank/DDBJ databases">
        <authorList>
            <person name="Feng X."/>
        </authorList>
    </citation>
    <scope>NUCLEOTIDE SEQUENCE [LARGE SCALE GENOMIC DNA]</scope>
    <source>
        <strain evidence="7 8">JCM31066</strain>
    </source>
</reference>
<dbReference type="InterPro" id="IPR001650">
    <property type="entry name" value="Helicase_C-like"/>
</dbReference>
<dbReference type="EMBL" id="JACHVB010000025">
    <property type="protein sequence ID" value="MBC2594573.1"/>
    <property type="molecule type" value="Genomic_DNA"/>
</dbReference>
<dbReference type="Proteomes" id="UP000546464">
    <property type="component" value="Unassembled WGS sequence"/>
</dbReference>
<dbReference type="Pfam" id="PF00270">
    <property type="entry name" value="DEAD"/>
    <property type="match status" value="1"/>
</dbReference>
<dbReference type="InterPro" id="IPR013689">
    <property type="entry name" value="RNA_helicase_ATP-dep_HrpB_C"/>
</dbReference>
<dbReference type="CDD" id="cd18791">
    <property type="entry name" value="SF2_C_RHA"/>
    <property type="match status" value="1"/>
</dbReference>
<dbReference type="GO" id="GO:0003676">
    <property type="term" value="F:nucleic acid binding"/>
    <property type="evidence" value="ECO:0007669"/>
    <property type="project" value="InterPro"/>
</dbReference>
<dbReference type="Pfam" id="PF00271">
    <property type="entry name" value="Helicase_C"/>
    <property type="match status" value="1"/>
</dbReference>
<dbReference type="InterPro" id="IPR014001">
    <property type="entry name" value="Helicase_ATP-bd"/>
</dbReference>
<dbReference type="PROSITE" id="PS51192">
    <property type="entry name" value="HELICASE_ATP_BIND_1"/>
    <property type="match status" value="1"/>
</dbReference>
<dbReference type="AlphaFoldDB" id="A0A842HDI4"/>
<evidence type="ECO:0000256" key="4">
    <source>
        <dbReference type="ARBA" id="ARBA00022840"/>
    </source>
</evidence>
<keyword evidence="4" id="KW-0067">ATP-binding</keyword>
<dbReference type="SMART" id="SM00487">
    <property type="entry name" value="DEXDc"/>
    <property type="match status" value="1"/>
</dbReference>
<dbReference type="InterPro" id="IPR048333">
    <property type="entry name" value="HA2_WH"/>
</dbReference>
<feature type="domain" description="Helicase C-terminal" evidence="6">
    <location>
        <begin position="206"/>
        <end position="371"/>
    </location>
</feature>
<evidence type="ECO:0000256" key="1">
    <source>
        <dbReference type="ARBA" id="ARBA00022741"/>
    </source>
</evidence>
<evidence type="ECO:0000259" key="5">
    <source>
        <dbReference type="PROSITE" id="PS51192"/>
    </source>
</evidence>
<dbReference type="InterPro" id="IPR010225">
    <property type="entry name" value="HrpB"/>
</dbReference>
<dbReference type="InterPro" id="IPR011545">
    <property type="entry name" value="DEAD/DEAH_box_helicase_dom"/>
</dbReference>
<organism evidence="7 8">
    <name type="scientific">Ruficoccus amylovorans</name>
    <dbReference type="NCBI Taxonomy" id="1804625"/>
    <lineage>
        <taxon>Bacteria</taxon>
        <taxon>Pseudomonadati</taxon>
        <taxon>Verrucomicrobiota</taxon>
        <taxon>Opitutia</taxon>
        <taxon>Puniceicoccales</taxon>
        <taxon>Cerasicoccaceae</taxon>
        <taxon>Ruficoccus</taxon>
    </lineage>
</organism>
<evidence type="ECO:0000313" key="7">
    <source>
        <dbReference type="EMBL" id="MBC2594573.1"/>
    </source>
</evidence>
<dbReference type="GO" id="GO:0005524">
    <property type="term" value="F:ATP binding"/>
    <property type="evidence" value="ECO:0007669"/>
    <property type="project" value="UniProtKB-KW"/>
</dbReference>
<keyword evidence="1" id="KW-0547">Nucleotide-binding</keyword>
<evidence type="ECO:0000256" key="3">
    <source>
        <dbReference type="ARBA" id="ARBA00022806"/>
    </source>
</evidence>
<dbReference type="Pfam" id="PF04408">
    <property type="entry name" value="WHD_HA2"/>
    <property type="match status" value="1"/>
</dbReference>
<dbReference type="GO" id="GO:0004386">
    <property type="term" value="F:helicase activity"/>
    <property type="evidence" value="ECO:0007669"/>
    <property type="project" value="UniProtKB-KW"/>
</dbReference>
<dbReference type="PIRSF" id="PIRSF005496">
    <property type="entry name" value="ATP_hel_hrpB"/>
    <property type="match status" value="1"/>
</dbReference>
<sequence>MATTRLPIEDLRADLAAALRAGNRVVLSAPTGSGKSTQVPQMLIDEGLVPAGKEVIVLQPRRLAARMLARRVAEERGATLGGEVGFHIRFDRVFGPQTRIKFVTEGILLRMMLTDPELKGVGAIVFDEFHERHLHGDLGIAMIRQLQEKSRPDLLMAVMSATLETGQLSAYLGGCPILKAEGRMFPIEVRYAGAGEASVWERAAQQTAKLVQELPEGDVLIFMPGAYEIRRTVEELQATRGLRECVVLPLHGELPPTEQDAAVARYDTRKIVVATNVAETSLTIDGIRGVVDAGLARVARFDPHRGINTLLIEKISQASAEQRAGRAGRTAPGICLRLWTQKEHEHRPPRELAEIRRVDLAETVLTLKLAGYAELEHFPWFEPPEEKSLARALTLLHDLGALDAAGALTEMGRRMASFPMHPRYARLFLAAQELGCVWHVAVIAALAQGRNLLMPIDNKRRREEREDLLGDTASDFFHLLRAWGMARKQNYNMGFCRQWGIHGGAAREAERGAGQFLRLAQAQGLDTGEGPLDEEAVRRCLLLAFSDQLAKRLDRGTLRCALVHGRKGELRRHSALRDAPLFVAAEIDEIETRGDVTVYLSLATEIDEVWLKEYFPEDFNDSSETFYDPDFKRVECRRLTRFRDLVLASGEGDDPDPDTAARLLAAEIHAGRLPLKSWDNGIERWIARVNFAAAHCPELDIEPLDDEGRLMILEQICHGFVSAKELREVQAHRYVYDWLTQEQRAALETLVPESIELPRRRRAVNIRYEDGRAIISSKLQDFYDTPHKQLTICAGRYPLVVELLAPNGRPAQLTTDLDAFWTTSYEGVKKELRGRYPKHEWR</sequence>
<dbReference type="Gene3D" id="3.40.50.300">
    <property type="entry name" value="P-loop containing nucleotide triphosphate hydrolases"/>
    <property type="match status" value="2"/>
</dbReference>
<dbReference type="RefSeq" id="WP_185675554.1">
    <property type="nucleotide sequence ID" value="NZ_JACHVB010000025.1"/>
</dbReference>
<comment type="caution">
    <text evidence="7">The sequence shown here is derived from an EMBL/GenBank/DDBJ whole genome shotgun (WGS) entry which is preliminary data.</text>
</comment>
<gene>
    <name evidence="7" type="primary">hrpB</name>
    <name evidence="7" type="ORF">H5P28_09910</name>
</gene>
<evidence type="ECO:0000256" key="2">
    <source>
        <dbReference type="ARBA" id="ARBA00022801"/>
    </source>
</evidence>
<evidence type="ECO:0000259" key="6">
    <source>
        <dbReference type="PROSITE" id="PS51194"/>
    </source>
</evidence>
<dbReference type="PANTHER" id="PTHR43519:SF1">
    <property type="entry name" value="ATP-DEPENDENT RNA HELICASE HRPB"/>
    <property type="match status" value="1"/>
</dbReference>
<dbReference type="SMART" id="SM00490">
    <property type="entry name" value="HELICc"/>
    <property type="match status" value="1"/>
</dbReference>
<dbReference type="SUPFAM" id="SSF52540">
    <property type="entry name" value="P-loop containing nucleoside triphosphate hydrolases"/>
    <property type="match status" value="1"/>
</dbReference>
<dbReference type="SMART" id="SM00847">
    <property type="entry name" value="HA2"/>
    <property type="match status" value="1"/>
</dbReference>
<keyword evidence="8" id="KW-1185">Reference proteome</keyword>
<dbReference type="InterPro" id="IPR027417">
    <property type="entry name" value="P-loop_NTPase"/>
</dbReference>
<feature type="domain" description="Helicase ATP-binding" evidence="5">
    <location>
        <begin position="16"/>
        <end position="181"/>
    </location>
</feature>
<dbReference type="NCBIfam" id="TIGR01970">
    <property type="entry name" value="DEAH_box_HrpB"/>
    <property type="match status" value="1"/>
</dbReference>
<keyword evidence="2" id="KW-0378">Hydrolase</keyword>
<proteinExistence type="predicted"/>
<dbReference type="PANTHER" id="PTHR43519">
    <property type="entry name" value="ATP-DEPENDENT RNA HELICASE HRPB"/>
    <property type="match status" value="1"/>
</dbReference>
<dbReference type="PROSITE" id="PS51194">
    <property type="entry name" value="HELICASE_CTER"/>
    <property type="match status" value="1"/>
</dbReference>
<dbReference type="Pfam" id="PF08482">
    <property type="entry name" value="HrpB_C"/>
    <property type="match status" value="1"/>
</dbReference>
<name>A0A842HDI4_9BACT</name>
<dbReference type="InterPro" id="IPR007502">
    <property type="entry name" value="Helicase-assoc_dom"/>
</dbReference>
<keyword evidence="3 7" id="KW-0347">Helicase</keyword>
<evidence type="ECO:0000313" key="8">
    <source>
        <dbReference type="Proteomes" id="UP000546464"/>
    </source>
</evidence>
<dbReference type="Pfam" id="PF21010">
    <property type="entry name" value="HA2_C"/>
    <property type="match status" value="1"/>
</dbReference>
<dbReference type="GO" id="GO:0016787">
    <property type="term" value="F:hydrolase activity"/>
    <property type="evidence" value="ECO:0007669"/>
    <property type="project" value="UniProtKB-KW"/>
</dbReference>
<protein>
    <submittedName>
        <fullName evidence="7">ATP-dependent helicase HrpB</fullName>
    </submittedName>
</protein>
<dbReference type="Gene3D" id="1.20.120.1080">
    <property type="match status" value="1"/>
</dbReference>